<evidence type="ECO:0000313" key="5">
    <source>
        <dbReference type="EMBL" id="ABF41703.1"/>
    </source>
</evidence>
<evidence type="ECO:0000259" key="4">
    <source>
        <dbReference type="PROSITE" id="PS51063"/>
    </source>
</evidence>
<dbReference type="PANTHER" id="PTHR24567">
    <property type="entry name" value="CRP FAMILY TRANSCRIPTIONAL REGULATORY PROTEIN"/>
    <property type="match status" value="1"/>
</dbReference>
<reference evidence="5 6" key="1">
    <citation type="journal article" date="2009" name="Appl. Environ. Microbiol.">
        <title>Three genomes from the phylum Acidobacteria provide insight into the lifestyles of these microorganisms in soils.</title>
        <authorList>
            <person name="Ward N.L."/>
            <person name="Challacombe J.F."/>
            <person name="Janssen P.H."/>
            <person name="Henrissat B."/>
            <person name="Coutinho P.M."/>
            <person name="Wu M."/>
            <person name="Xie G."/>
            <person name="Haft D.H."/>
            <person name="Sait M."/>
            <person name="Badger J."/>
            <person name="Barabote R.D."/>
            <person name="Bradley B."/>
            <person name="Brettin T.S."/>
            <person name="Brinkac L.M."/>
            <person name="Bruce D."/>
            <person name="Creasy T."/>
            <person name="Daugherty S.C."/>
            <person name="Davidsen T.M."/>
            <person name="DeBoy R.T."/>
            <person name="Detter J.C."/>
            <person name="Dodson R.J."/>
            <person name="Durkin A.S."/>
            <person name="Ganapathy A."/>
            <person name="Gwinn-Giglio M."/>
            <person name="Han C.S."/>
            <person name="Khouri H."/>
            <person name="Kiss H."/>
            <person name="Kothari S.P."/>
            <person name="Madupu R."/>
            <person name="Nelson K.E."/>
            <person name="Nelson W.C."/>
            <person name="Paulsen I."/>
            <person name="Penn K."/>
            <person name="Ren Q."/>
            <person name="Rosovitz M.J."/>
            <person name="Selengut J.D."/>
            <person name="Shrivastava S."/>
            <person name="Sullivan S.A."/>
            <person name="Tapia R."/>
            <person name="Thompson L.S."/>
            <person name="Watkins K.L."/>
            <person name="Yang Q."/>
            <person name="Yu C."/>
            <person name="Zafar N."/>
            <person name="Zhou L."/>
            <person name="Kuske C.R."/>
        </authorList>
    </citation>
    <scope>NUCLEOTIDE SEQUENCE [LARGE SCALE GENOMIC DNA]</scope>
    <source>
        <strain evidence="5 6">Ellin345</strain>
    </source>
</reference>
<organism evidence="5 6">
    <name type="scientific">Koribacter versatilis (strain Ellin345)</name>
    <dbReference type="NCBI Taxonomy" id="204669"/>
    <lineage>
        <taxon>Bacteria</taxon>
        <taxon>Pseudomonadati</taxon>
        <taxon>Acidobacteriota</taxon>
        <taxon>Terriglobia</taxon>
        <taxon>Terriglobales</taxon>
        <taxon>Candidatus Korobacteraceae</taxon>
        <taxon>Candidatus Korobacter</taxon>
    </lineage>
</organism>
<dbReference type="InterPro" id="IPR012318">
    <property type="entry name" value="HTH_CRP"/>
</dbReference>
<dbReference type="HOGENOM" id="CLU_077340_0_0_0"/>
<keyword evidence="3" id="KW-0804">Transcription</keyword>
<dbReference type="GO" id="GO:0003700">
    <property type="term" value="F:DNA-binding transcription factor activity"/>
    <property type="evidence" value="ECO:0007669"/>
    <property type="project" value="TreeGrafter"/>
</dbReference>
<keyword evidence="2" id="KW-0238">DNA-binding</keyword>
<evidence type="ECO:0000256" key="1">
    <source>
        <dbReference type="ARBA" id="ARBA00023015"/>
    </source>
</evidence>
<keyword evidence="1" id="KW-0805">Transcription regulation</keyword>
<dbReference type="InterPro" id="IPR050397">
    <property type="entry name" value="Env_Response_Regulators"/>
</dbReference>
<dbReference type="Gene3D" id="1.10.10.10">
    <property type="entry name" value="Winged helix-like DNA-binding domain superfamily/Winged helix DNA-binding domain"/>
    <property type="match status" value="1"/>
</dbReference>
<dbReference type="AlphaFoldDB" id="Q1IN47"/>
<dbReference type="EnsemblBacteria" id="ABF41703">
    <property type="protein sequence ID" value="ABF41703"/>
    <property type="gene ID" value="Acid345_2702"/>
</dbReference>
<dbReference type="eggNOG" id="COG0664">
    <property type="taxonomic scope" value="Bacteria"/>
</dbReference>
<name>Q1IN47_KORVE</name>
<evidence type="ECO:0000313" key="6">
    <source>
        <dbReference type="Proteomes" id="UP000002432"/>
    </source>
</evidence>
<dbReference type="SUPFAM" id="SSF46785">
    <property type="entry name" value="Winged helix' DNA-binding domain"/>
    <property type="match status" value="1"/>
</dbReference>
<dbReference type="Gene3D" id="2.60.120.10">
    <property type="entry name" value="Jelly Rolls"/>
    <property type="match status" value="1"/>
</dbReference>
<dbReference type="InterPro" id="IPR018490">
    <property type="entry name" value="cNMP-bd_dom_sf"/>
</dbReference>
<keyword evidence="6" id="KW-1185">Reference proteome</keyword>
<evidence type="ECO:0000256" key="3">
    <source>
        <dbReference type="ARBA" id="ARBA00023163"/>
    </source>
</evidence>
<accession>Q1IN47</accession>
<protein>
    <submittedName>
        <fullName evidence="5">Cyclic nucleotide-binding protein</fullName>
    </submittedName>
</protein>
<dbReference type="KEGG" id="aba:Acid345_2702"/>
<dbReference type="PANTHER" id="PTHR24567:SF74">
    <property type="entry name" value="HTH-TYPE TRANSCRIPTIONAL REGULATOR ARCR"/>
    <property type="match status" value="1"/>
</dbReference>
<dbReference type="SUPFAM" id="SSF51206">
    <property type="entry name" value="cAMP-binding domain-like"/>
    <property type="match status" value="1"/>
</dbReference>
<evidence type="ECO:0000256" key="2">
    <source>
        <dbReference type="ARBA" id="ARBA00023125"/>
    </source>
</evidence>
<gene>
    <name evidence="5" type="ordered locus">Acid345_2702</name>
</gene>
<dbReference type="InterPro" id="IPR014710">
    <property type="entry name" value="RmlC-like_jellyroll"/>
</dbReference>
<dbReference type="GO" id="GO:0005829">
    <property type="term" value="C:cytosol"/>
    <property type="evidence" value="ECO:0007669"/>
    <property type="project" value="TreeGrafter"/>
</dbReference>
<dbReference type="STRING" id="204669.Acid345_2702"/>
<dbReference type="Proteomes" id="UP000002432">
    <property type="component" value="Chromosome"/>
</dbReference>
<dbReference type="PROSITE" id="PS51063">
    <property type="entry name" value="HTH_CRP_2"/>
    <property type="match status" value="1"/>
</dbReference>
<dbReference type="Pfam" id="PF13545">
    <property type="entry name" value="HTH_Crp_2"/>
    <property type="match status" value="1"/>
</dbReference>
<sequence>MQSENRFLQALDSETFRRLQPHLKPTNLENGERLYGPDEPNTSVYFPLHPTLVSLVATTAQGDSVEVALTGREGVVGLWAIFDAPGPNHEAIVQNPGAALRVSVKALREVAEEDPALRTFSMRFTHLVFTQVIQTALCNRLHSAEQRMARWLLISQDRVEDDEIHMTHELLGKMLGTRRATVSLTASMFQRAGTISYKRGRMKIVDRKALLEVSCDCYQVVKKATDKLFR</sequence>
<dbReference type="GO" id="GO:0003677">
    <property type="term" value="F:DNA binding"/>
    <property type="evidence" value="ECO:0007669"/>
    <property type="project" value="UniProtKB-KW"/>
</dbReference>
<dbReference type="InterPro" id="IPR036388">
    <property type="entry name" value="WH-like_DNA-bd_sf"/>
</dbReference>
<feature type="domain" description="HTH crp-type" evidence="4">
    <location>
        <begin position="142"/>
        <end position="208"/>
    </location>
</feature>
<dbReference type="InterPro" id="IPR036390">
    <property type="entry name" value="WH_DNA-bd_sf"/>
</dbReference>
<dbReference type="EMBL" id="CP000360">
    <property type="protein sequence ID" value="ABF41703.1"/>
    <property type="molecule type" value="Genomic_DNA"/>
</dbReference>
<proteinExistence type="predicted"/>